<dbReference type="AlphaFoldDB" id="A0A8J3LIC6"/>
<gene>
    <name evidence="5" type="ORF">Pfl04_02530</name>
</gene>
<evidence type="ECO:0000256" key="2">
    <source>
        <dbReference type="SAM" id="Phobius"/>
    </source>
</evidence>
<feature type="signal peptide" evidence="3">
    <location>
        <begin position="1"/>
        <end position="28"/>
    </location>
</feature>
<sequence>MRKVLARSGAIAAGVLATVVLVASPASAHVTVNPKEATQGGYSKLTFRVPNEKDSAATTQVEVNLPQDAPITSVSVKPVNGWTAEVTKSKLDKPIKTGDGELTQAVTKIVWKADTPAAAIQPGQFQEFDVSAGPLPKVDKIVFKALQTYSDGDVVRWIEEPAADGKEPAHPAPTLKLVAQSSTSTAGGGAANAGANGNGGKDASAAEDGAADSRATLGVGLGIAALVVAIAGLVLAGLAWRRRPTA</sequence>
<keyword evidence="2" id="KW-0472">Membrane</keyword>
<feature type="compositionally biased region" description="Gly residues" evidence="1">
    <location>
        <begin position="186"/>
        <end position="200"/>
    </location>
</feature>
<feature type="region of interest" description="Disordered" evidence="1">
    <location>
        <begin position="179"/>
        <end position="206"/>
    </location>
</feature>
<feature type="chain" id="PRO_5035159337" evidence="3">
    <location>
        <begin position="29"/>
        <end position="246"/>
    </location>
</feature>
<evidence type="ECO:0000256" key="1">
    <source>
        <dbReference type="SAM" id="MobiDB-lite"/>
    </source>
</evidence>
<dbReference type="Pfam" id="PF07987">
    <property type="entry name" value="DUF1775"/>
    <property type="match status" value="1"/>
</dbReference>
<dbReference type="InterPro" id="IPR012533">
    <property type="entry name" value="YcnI-copper_dom"/>
</dbReference>
<feature type="domain" description="YncI copper-binding" evidence="4">
    <location>
        <begin position="29"/>
        <end position="177"/>
    </location>
</feature>
<keyword evidence="6" id="KW-1185">Reference proteome</keyword>
<dbReference type="Gene3D" id="2.60.40.2230">
    <property type="entry name" value="Uncharacterised protein YcnI-like PF07987, DUF1775"/>
    <property type="match status" value="1"/>
</dbReference>
<keyword evidence="2" id="KW-0812">Transmembrane</keyword>
<dbReference type="Proteomes" id="UP000653674">
    <property type="component" value="Unassembled WGS sequence"/>
</dbReference>
<evidence type="ECO:0000256" key="3">
    <source>
        <dbReference type="SAM" id="SignalP"/>
    </source>
</evidence>
<dbReference type="CDD" id="cd08545">
    <property type="entry name" value="YcnI_like"/>
    <property type="match status" value="1"/>
</dbReference>
<evidence type="ECO:0000313" key="6">
    <source>
        <dbReference type="Proteomes" id="UP000653674"/>
    </source>
</evidence>
<dbReference type="InterPro" id="IPR038507">
    <property type="entry name" value="YcnI-like_sf"/>
</dbReference>
<name>A0A8J3LIC6_9ACTN</name>
<keyword evidence="2" id="KW-1133">Transmembrane helix</keyword>
<accession>A0A8J3LIC6</accession>
<reference evidence="5" key="1">
    <citation type="submission" date="2021-01" db="EMBL/GenBank/DDBJ databases">
        <title>Whole genome shotgun sequence of Planosporangium flavigriseum NBRC 105377.</title>
        <authorList>
            <person name="Komaki H."/>
            <person name="Tamura T."/>
        </authorList>
    </citation>
    <scope>NUCLEOTIDE SEQUENCE</scope>
    <source>
        <strain evidence="5">NBRC 105377</strain>
    </source>
</reference>
<dbReference type="RefSeq" id="WP_168076461.1">
    <property type="nucleotide sequence ID" value="NZ_BAAAQJ010000026.1"/>
</dbReference>
<proteinExistence type="predicted"/>
<feature type="transmembrane region" description="Helical" evidence="2">
    <location>
        <begin position="217"/>
        <end position="240"/>
    </location>
</feature>
<dbReference type="EMBL" id="BONU01000001">
    <property type="protein sequence ID" value="GIG71849.1"/>
    <property type="molecule type" value="Genomic_DNA"/>
</dbReference>
<evidence type="ECO:0000259" key="4">
    <source>
        <dbReference type="Pfam" id="PF07987"/>
    </source>
</evidence>
<comment type="caution">
    <text evidence="5">The sequence shown here is derived from an EMBL/GenBank/DDBJ whole genome shotgun (WGS) entry which is preliminary data.</text>
</comment>
<protein>
    <submittedName>
        <fullName evidence="5">Membrane protein</fullName>
    </submittedName>
</protein>
<evidence type="ECO:0000313" key="5">
    <source>
        <dbReference type="EMBL" id="GIG71849.1"/>
    </source>
</evidence>
<keyword evidence="3" id="KW-0732">Signal</keyword>
<organism evidence="5 6">
    <name type="scientific">Planosporangium flavigriseum</name>
    <dbReference type="NCBI Taxonomy" id="373681"/>
    <lineage>
        <taxon>Bacteria</taxon>
        <taxon>Bacillati</taxon>
        <taxon>Actinomycetota</taxon>
        <taxon>Actinomycetes</taxon>
        <taxon>Micromonosporales</taxon>
        <taxon>Micromonosporaceae</taxon>
        <taxon>Planosporangium</taxon>
    </lineage>
</organism>